<evidence type="ECO:0000256" key="1">
    <source>
        <dbReference type="SAM" id="MobiDB-lite"/>
    </source>
</evidence>
<protein>
    <submittedName>
        <fullName evidence="2">Uncharacterized protein</fullName>
    </submittedName>
</protein>
<dbReference type="AlphaFoldDB" id="A0A371E159"/>
<name>A0A371E159_MUCPR</name>
<evidence type="ECO:0000313" key="2">
    <source>
        <dbReference type="EMBL" id="RDX58527.1"/>
    </source>
</evidence>
<comment type="caution">
    <text evidence="2">The sequence shown here is derived from an EMBL/GenBank/DDBJ whole genome shotgun (WGS) entry which is preliminary data.</text>
</comment>
<accession>A0A371E159</accession>
<dbReference type="EMBL" id="QJKJ01017393">
    <property type="protein sequence ID" value="RDX58527.1"/>
    <property type="molecule type" value="Genomic_DNA"/>
</dbReference>
<feature type="non-terminal residue" evidence="2">
    <location>
        <position position="1"/>
    </location>
</feature>
<gene>
    <name evidence="2" type="ORF">CR513_62149</name>
</gene>
<proteinExistence type="predicted"/>
<keyword evidence="3" id="KW-1185">Reference proteome</keyword>
<evidence type="ECO:0000313" key="3">
    <source>
        <dbReference type="Proteomes" id="UP000257109"/>
    </source>
</evidence>
<sequence length="111" mass="12563">MGCLTVWSSLVITKGIEEVRPWCGVPNRDSYVMLRTLVVPSFEEVSIRDRRVSHYLEETTRIHGVPLSVVSDRKPEGRGCHGSYGSNGWLEGDDHLVENEAIESDPFERFS</sequence>
<reference evidence="2" key="1">
    <citation type="submission" date="2018-05" db="EMBL/GenBank/DDBJ databases">
        <title>Draft genome of Mucuna pruriens seed.</title>
        <authorList>
            <person name="Nnadi N.E."/>
            <person name="Vos R."/>
            <person name="Hasami M.H."/>
            <person name="Devisetty U.K."/>
            <person name="Aguiy J.C."/>
        </authorList>
    </citation>
    <scope>NUCLEOTIDE SEQUENCE [LARGE SCALE GENOMIC DNA]</scope>
    <source>
        <strain evidence="2">JCA_2017</strain>
    </source>
</reference>
<organism evidence="2 3">
    <name type="scientific">Mucuna pruriens</name>
    <name type="common">Velvet bean</name>
    <name type="synonym">Dolichos pruriens</name>
    <dbReference type="NCBI Taxonomy" id="157652"/>
    <lineage>
        <taxon>Eukaryota</taxon>
        <taxon>Viridiplantae</taxon>
        <taxon>Streptophyta</taxon>
        <taxon>Embryophyta</taxon>
        <taxon>Tracheophyta</taxon>
        <taxon>Spermatophyta</taxon>
        <taxon>Magnoliopsida</taxon>
        <taxon>eudicotyledons</taxon>
        <taxon>Gunneridae</taxon>
        <taxon>Pentapetalae</taxon>
        <taxon>rosids</taxon>
        <taxon>fabids</taxon>
        <taxon>Fabales</taxon>
        <taxon>Fabaceae</taxon>
        <taxon>Papilionoideae</taxon>
        <taxon>50 kb inversion clade</taxon>
        <taxon>NPAAA clade</taxon>
        <taxon>indigoferoid/millettioid clade</taxon>
        <taxon>Phaseoleae</taxon>
        <taxon>Mucuna</taxon>
    </lineage>
</organism>
<dbReference type="Proteomes" id="UP000257109">
    <property type="component" value="Unassembled WGS sequence"/>
</dbReference>
<feature type="region of interest" description="Disordered" evidence="1">
    <location>
        <begin position="73"/>
        <end position="92"/>
    </location>
</feature>